<dbReference type="OrthoDB" id="289383at2"/>
<evidence type="ECO:0008006" key="4">
    <source>
        <dbReference type="Google" id="ProtNLM"/>
    </source>
</evidence>
<feature type="transmembrane region" description="Helical" evidence="1">
    <location>
        <begin position="12"/>
        <end position="34"/>
    </location>
</feature>
<keyword evidence="1" id="KW-1133">Transmembrane helix</keyword>
<sequence>MEQLKGLWRDTWWLWCGFVGVVLLMSVLQSFFFLLTLPALPVSFCYFAFIRYDDEGNEKPDI</sequence>
<proteinExistence type="predicted"/>
<accession>A0A5C6AHM4</accession>
<dbReference type="Proteomes" id="UP000316213">
    <property type="component" value="Unassembled WGS sequence"/>
</dbReference>
<organism evidence="2 3">
    <name type="scientific">Neorhodopirellula pilleata</name>
    <dbReference type="NCBI Taxonomy" id="2714738"/>
    <lineage>
        <taxon>Bacteria</taxon>
        <taxon>Pseudomonadati</taxon>
        <taxon>Planctomycetota</taxon>
        <taxon>Planctomycetia</taxon>
        <taxon>Pirellulales</taxon>
        <taxon>Pirellulaceae</taxon>
        <taxon>Neorhodopirellula</taxon>
    </lineage>
</organism>
<reference evidence="2 3" key="1">
    <citation type="submission" date="2019-02" db="EMBL/GenBank/DDBJ databases">
        <title>Deep-cultivation of Planctomycetes and their phenomic and genomic characterization uncovers novel biology.</title>
        <authorList>
            <person name="Wiegand S."/>
            <person name="Jogler M."/>
            <person name="Boedeker C."/>
            <person name="Pinto D."/>
            <person name="Vollmers J."/>
            <person name="Rivas-Marin E."/>
            <person name="Kohn T."/>
            <person name="Peeters S.H."/>
            <person name="Heuer A."/>
            <person name="Rast P."/>
            <person name="Oberbeckmann S."/>
            <person name="Bunk B."/>
            <person name="Jeske O."/>
            <person name="Meyerdierks A."/>
            <person name="Storesund J.E."/>
            <person name="Kallscheuer N."/>
            <person name="Luecker S."/>
            <person name="Lage O.M."/>
            <person name="Pohl T."/>
            <person name="Merkel B.J."/>
            <person name="Hornburger P."/>
            <person name="Mueller R.-W."/>
            <person name="Bruemmer F."/>
            <person name="Labrenz M."/>
            <person name="Spormann A.M."/>
            <person name="Op Den Camp H."/>
            <person name="Overmann J."/>
            <person name="Amann R."/>
            <person name="Jetten M.S.M."/>
            <person name="Mascher T."/>
            <person name="Medema M.H."/>
            <person name="Devos D.P."/>
            <person name="Kaster A.-K."/>
            <person name="Ovreas L."/>
            <person name="Rohde M."/>
            <person name="Galperin M.Y."/>
            <person name="Jogler C."/>
        </authorList>
    </citation>
    <scope>NUCLEOTIDE SEQUENCE [LARGE SCALE GENOMIC DNA]</scope>
    <source>
        <strain evidence="2 3">Pla100</strain>
    </source>
</reference>
<dbReference type="AlphaFoldDB" id="A0A5C6AHM4"/>
<gene>
    <name evidence="2" type="ORF">Pla100_20860</name>
</gene>
<protein>
    <recommendedName>
        <fullName evidence="4">Transmembrane protein</fullName>
    </recommendedName>
</protein>
<keyword evidence="1" id="KW-0812">Transmembrane</keyword>
<evidence type="ECO:0000313" key="2">
    <source>
        <dbReference type="EMBL" id="TWT98920.1"/>
    </source>
</evidence>
<comment type="caution">
    <text evidence="2">The sequence shown here is derived from an EMBL/GenBank/DDBJ whole genome shotgun (WGS) entry which is preliminary data.</text>
</comment>
<evidence type="ECO:0000313" key="3">
    <source>
        <dbReference type="Proteomes" id="UP000316213"/>
    </source>
</evidence>
<evidence type="ECO:0000256" key="1">
    <source>
        <dbReference type="SAM" id="Phobius"/>
    </source>
</evidence>
<dbReference type="EMBL" id="SJPM01000003">
    <property type="protein sequence ID" value="TWT98920.1"/>
    <property type="molecule type" value="Genomic_DNA"/>
</dbReference>
<keyword evidence="1" id="KW-0472">Membrane</keyword>
<keyword evidence="3" id="KW-1185">Reference proteome</keyword>
<dbReference type="RefSeq" id="WP_146577579.1">
    <property type="nucleotide sequence ID" value="NZ_SJPM01000003.1"/>
</dbReference>
<name>A0A5C6AHM4_9BACT</name>